<accession>A0A1M6Q651</accession>
<dbReference type="EMBL" id="FQZQ01000020">
    <property type="protein sequence ID" value="SHK15603.1"/>
    <property type="molecule type" value="Genomic_DNA"/>
</dbReference>
<dbReference type="AlphaFoldDB" id="A0A1M6Q651"/>
<sequence length="120" mass="12737">MGATVENDNLIEGTTDNDTLDGTDGNDINDPLTNDWEDIINGSSGNDLLVFSEVDSSSFYTIIYEDMDAGITVNLDAEYGIAEVDKGLNGTDTLVDFHDAIGWNTGGQGGWIGGTSHDDV</sequence>
<dbReference type="STRING" id="1470563.SAMN05444000_12046"/>
<evidence type="ECO:0008006" key="4">
    <source>
        <dbReference type="Google" id="ProtNLM"/>
    </source>
</evidence>
<reference evidence="3" key="1">
    <citation type="submission" date="2016-11" db="EMBL/GenBank/DDBJ databases">
        <authorList>
            <person name="Varghese N."/>
            <person name="Submissions S."/>
        </authorList>
    </citation>
    <scope>NUCLEOTIDE SEQUENCE [LARGE SCALE GENOMIC DNA]</scope>
    <source>
        <strain evidence="3">DSM 100564</strain>
    </source>
</reference>
<proteinExistence type="predicted"/>
<evidence type="ECO:0000256" key="1">
    <source>
        <dbReference type="SAM" id="MobiDB-lite"/>
    </source>
</evidence>
<feature type="compositionally biased region" description="Low complexity" evidence="1">
    <location>
        <begin position="13"/>
        <end position="30"/>
    </location>
</feature>
<keyword evidence="3" id="KW-1185">Reference proteome</keyword>
<dbReference type="RefSeq" id="WP_073255046.1">
    <property type="nucleotide sequence ID" value="NZ_FQZQ01000020.1"/>
</dbReference>
<gene>
    <name evidence="2" type="ORF">SAMN05444000_12046</name>
</gene>
<feature type="region of interest" description="Disordered" evidence="1">
    <location>
        <begin position="1"/>
        <end position="33"/>
    </location>
</feature>
<name>A0A1M6Q651_9RHOB</name>
<protein>
    <recommendedName>
        <fullName evidence="4">Hemolysin-type calcium-binding repeat-containing protein</fullName>
    </recommendedName>
</protein>
<evidence type="ECO:0000313" key="2">
    <source>
        <dbReference type="EMBL" id="SHK15603.1"/>
    </source>
</evidence>
<dbReference type="Proteomes" id="UP000183982">
    <property type="component" value="Unassembled WGS sequence"/>
</dbReference>
<evidence type="ECO:0000313" key="3">
    <source>
        <dbReference type="Proteomes" id="UP000183982"/>
    </source>
</evidence>
<organism evidence="2 3">
    <name type="scientific">Shimia gijangensis</name>
    <dbReference type="NCBI Taxonomy" id="1470563"/>
    <lineage>
        <taxon>Bacteria</taxon>
        <taxon>Pseudomonadati</taxon>
        <taxon>Pseudomonadota</taxon>
        <taxon>Alphaproteobacteria</taxon>
        <taxon>Rhodobacterales</taxon>
        <taxon>Roseobacteraceae</taxon>
    </lineage>
</organism>